<feature type="region of interest" description="Disordered" evidence="1">
    <location>
        <begin position="1"/>
        <end position="25"/>
    </location>
</feature>
<gene>
    <name evidence="2" type="ordered locus">NFA_20620</name>
</gene>
<dbReference type="GeneID" id="61136701"/>
<dbReference type="EMBL" id="AP006618">
    <property type="protein sequence ID" value="BAD56908.1"/>
    <property type="molecule type" value="Genomic_DNA"/>
</dbReference>
<dbReference type="eggNOG" id="ENOG5031W8N">
    <property type="taxonomic scope" value="Bacteria"/>
</dbReference>
<organism evidence="2 3">
    <name type="scientific">Nocardia farcinica (strain IFM 10152)</name>
    <dbReference type="NCBI Taxonomy" id="247156"/>
    <lineage>
        <taxon>Bacteria</taxon>
        <taxon>Bacillati</taxon>
        <taxon>Actinomycetota</taxon>
        <taxon>Actinomycetes</taxon>
        <taxon>Mycobacteriales</taxon>
        <taxon>Nocardiaceae</taxon>
        <taxon>Nocardia</taxon>
    </lineage>
</organism>
<dbReference type="OrthoDB" id="4552810at2"/>
<dbReference type="Proteomes" id="UP000006820">
    <property type="component" value="Chromosome"/>
</dbReference>
<reference evidence="2 3" key="1">
    <citation type="journal article" date="2004" name="Proc. Natl. Acad. Sci. U.S.A.">
        <title>The complete genomic sequence of Nocardia farcinica IFM 10152.</title>
        <authorList>
            <person name="Ishikawa J."/>
            <person name="Yamashita A."/>
            <person name="Mikami Y."/>
            <person name="Hoshino Y."/>
            <person name="Kurita H."/>
            <person name="Hotta K."/>
            <person name="Shiba T."/>
            <person name="Hattori M."/>
        </authorList>
    </citation>
    <scope>NUCLEOTIDE SEQUENCE [LARGE SCALE GENOMIC DNA]</scope>
    <source>
        <strain evidence="2 3">IFM 10152</strain>
    </source>
</reference>
<dbReference type="RefSeq" id="WP_011208593.1">
    <property type="nucleotide sequence ID" value="NC_006361.1"/>
</dbReference>
<name>Q5YY33_NOCFA</name>
<dbReference type="STRING" id="247156.NFA_20620"/>
<keyword evidence="3" id="KW-1185">Reference proteome</keyword>
<protein>
    <recommendedName>
        <fullName evidence="4">Helix-turn-helix domain containing protein</fullName>
    </recommendedName>
</protein>
<dbReference type="Gene3D" id="1.10.10.60">
    <property type="entry name" value="Homeodomain-like"/>
    <property type="match status" value="2"/>
</dbReference>
<proteinExistence type="predicted"/>
<dbReference type="AlphaFoldDB" id="Q5YY33"/>
<evidence type="ECO:0000313" key="3">
    <source>
        <dbReference type="Proteomes" id="UP000006820"/>
    </source>
</evidence>
<evidence type="ECO:0008006" key="4">
    <source>
        <dbReference type="Google" id="ProtNLM"/>
    </source>
</evidence>
<evidence type="ECO:0000313" key="2">
    <source>
        <dbReference type="EMBL" id="BAD56908.1"/>
    </source>
</evidence>
<dbReference type="HOGENOM" id="CLU_139123_0_0_11"/>
<dbReference type="KEGG" id="nfa:NFA_20620"/>
<evidence type="ECO:0000256" key="1">
    <source>
        <dbReference type="SAM" id="MobiDB-lite"/>
    </source>
</evidence>
<sequence length="126" mass="13898">MIAQVDAAPPRRTSNAGGDVRPRRLDRRLSDTTIASIVQGYRGGASTNRLCEQYGLSKGGLLKILREHGVEMRYQPMTEDEIDWAVELYIEGQSLNTVARQLGKAKGSVRKALMAEGVEMRPGTRP</sequence>
<accession>Q5YY33</accession>